<protein>
    <submittedName>
        <fullName evidence="4">RNA-directed DNA polymerase, eukaryota, reverse transcriptase zinc-binding domain protein</fullName>
    </submittedName>
</protein>
<evidence type="ECO:0000259" key="3">
    <source>
        <dbReference type="Pfam" id="PF00078"/>
    </source>
</evidence>
<keyword evidence="4" id="KW-0548">Nucleotidyltransferase</keyword>
<feature type="compositionally biased region" description="Basic and acidic residues" evidence="2">
    <location>
        <begin position="7"/>
        <end position="41"/>
    </location>
</feature>
<feature type="region of interest" description="Disordered" evidence="2">
    <location>
        <begin position="1"/>
        <end position="48"/>
    </location>
</feature>
<proteinExistence type="predicted"/>
<keyword evidence="5" id="KW-1185">Reference proteome</keyword>
<dbReference type="GO" id="GO:0003964">
    <property type="term" value="F:RNA-directed DNA polymerase activity"/>
    <property type="evidence" value="ECO:0007669"/>
    <property type="project" value="UniProtKB-KW"/>
</dbReference>
<dbReference type="InterPro" id="IPR036691">
    <property type="entry name" value="Endo/exonu/phosph_ase_sf"/>
</dbReference>
<evidence type="ECO:0000313" key="5">
    <source>
        <dbReference type="Proteomes" id="UP001151760"/>
    </source>
</evidence>
<dbReference type="PANTHER" id="PTHR46890:SF48">
    <property type="entry name" value="RNA-DIRECTED DNA POLYMERASE"/>
    <property type="match status" value="1"/>
</dbReference>
<dbReference type="InterPro" id="IPR000477">
    <property type="entry name" value="RT_dom"/>
</dbReference>
<reference evidence="4" key="2">
    <citation type="submission" date="2022-01" db="EMBL/GenBank/DDBJ databases">
        <authorList>
            <person name="Yamashiro T."/>
            <person name="Shiraishi A."/>
            <person name="Satake H."/>
            <person name="Nakayama K."/>
        </authorList>
    </citation>
    <scope>NUCLEOTIDE SEQUENCE</scope>
</reference>
<dbReference type="EMBL" id="BQNB010019297">
    <property type="protein sequence ID" value="GJT83821.1"/>
    <property type="molecule type" value="Genomic_DNA"/>
</dbReference>
<dbReference type="Proteomes" id="UP001151760">
    <property type="component" value="Unassembled WGS sequence"/>
</dbReference>
<dbReference type="InterPro" id="IPR052343">
    <property type="entry name" value="Retrotransposon-Effector_Assoc"/>
</dbReference>
<dbReference type="Gene3D" id="3.60.10.10">
    <property type="entry name" value="Endonuclease/exonuclease/phosphatase"/>
    <property type="match status" value="1"/>
</dbReference>
<dbReference type="CDD" id="cd01650">
    <property type="entry name" value="RT_nLTR_like"/>
    <property type="match status" value="1"/>
</dbReference>
<feature type="domain" description="Reverse transcriptase" evidence="3">
    <location>
        <begin position="653"/>
        <end position="741"/>
    </location>
</feature>
<name>A0ABQ5H7J7_9ASTR</name>
<reference evidence="4" key="1">
    <citation type="journal article" date="2022" name="Int. J. Mol. Sci.">
        <title>Draft Genome of Tanacetum Coccineum: Genomic Comparison of Closely Related Tanacetum-Family Plants.</title>
        <authorList>
            <person name="Yamashiro T."/>
            <person name="Shiraishi A."/>
            <person name="Nakayama K."/>
            <person name="Satake H."/>
        </authorList>
    </citation>
    <scope>NUCLEOTIDE SEQUENCE</scope>
</reference>
<evidence type="ECO:0000256" key="1">
    <source>
        <dbReference type="SAM" id="Coils"/>
    </source>
</evidence>
<comment type="caution">
    <text evidence="4">The sequence shown here is derived from an EMBL/GenBank/DDBJ whole genome shotgun (WGS) entry which is preliminary data.</text>
</comment>
<sequence length="742" mass="85289">MFFNGNKRNEAKGTKGDVWRKKDVREEVKRSVKNNQKDKGETSQSKDGIGTGNKYDVLNILDDDNEELEILKGRIIVDSFIAKEIQPNGIEVKEWTNDMIKYFKDQKKLKKFREEEGEMKNLRMFWKQTVYRTLKSVIMIDLNMGMWNIRSMNQKKKQEAVLNFIQSGKISICGIVETHLKPSNISKAANKAFGGWDWVSNSIHSTNSCRILVGWDRNKVNIMVVHMTKQVMLTVVEVLNPKQKFFCSFVYASNSGIERRSLWNDLRSMKRITYGYPWILMGDFNVTLKIEEHSASGSRSSGDMQDFVDCVNDIEVEDVNQAGLFFTWIKSPSKPVTSIMKKLDRVMINFEFLEKFGGSSARFHPFLISDHSSVVIHIPNSLEGGKKAFRFSNFIADKEEFNEVVKHNWKCDHNGYNMYKLVKKMKNLKSPLKKLAWKNGNLFQYVKTLEEELKKAQILVEANPFDAKVKEDMANILQNYNEALNDEEKLLAQKAKVKWLSEGDRNTKYFHNVVKSRMNQNRIMGIADEQGNWFDGDRIPDQFVKHFQKFLSKDGDIEQIDEEGLFKNTLTINEAEIMVREVTDKEIKDAMFGIGDEKAPGPDGFTAKFFKKSWNITGNDICKAVKDFFKTNKLLGEVNATLITLVPKVQNPSKVSEYRPIACCNVVYKCISKIITNRITGCLDKLVSINQSAFVPGRLIQDNLLITQELLKGYNSKSGPPRCALKIDIAKAYDTVDWNFLE</sequence>
<keyword evidence="4" id="KW-0695">RNA-directed DNA polymerase</keyword>
<evidence type="ECO:0000313" key="4">
    <source>
        <dbReference type="EMBL" id="GJT83821.1"/>
    </source>
</evidence>
<dbReference type="SUPFAM" id="SSF56219">
    <property type="entry name" value="DNase I-like"/>
    <property type="match status" value="1"/>
</dbReference>
<gene>
    <name evidence="4" type="ORF">Tco_1058163</name>
</gene>
<accession>A0ABQ5H7J7</accession>
<dbReference type="Pfam" id="PF00078">
    <property type="entry name" value="RVT_1"/>
    <property type="match status" value="1"/>
</dbReference>
<feature type="coiled-coil region" evidence="1">
    <location>
        <begin position="470"/>
        <end position="497"/>
    </location>
</feature>
<evidence type="ECO:0000256" key="2">
    <source>
        <dbReference type="SAM" id="MobiDB-lite"/>
    </source>
</evidence>
<organism evidence="4 5">
    <name type="scientific">Tanacetum coccineum</name>
    <dbReference type="NCBI Taxonomy" id="301880"/>
    <lineage>
        <taxon>Eukaryota</taxon>
        <taxon>Viridiplantae</taxon>
        <taxon>Streptophyta</taxon>
        <taxon>Embryophyta</taxon>
        <taxon>Tracheophyta</taxon>
        <taxon>Spermatophyta</taxon>
        <taxon>Magnoliopsida</taxon>
        <taxon>eudicotyledons</taxon>
        <taxon>Gunneridae</taxon>
        <taxon>Pentapetalae</taxon>
        <taxon>asterids</taxon>
        <taxon>campanulids</taxon>
        <taxon>Asterales</taxon>
        <taxon>Asteraceae</taxon>
        <taxon>Asteroideae</taxon>
        <taxon>Anthemideae</taxon>
        <taxon>Anthemidinae</taxon>
        <taxon>Tanacetum</taxon>
    </lineage>
</organism>
<dbReference type="PANTHER" id="PTHR46890">
    <property type="entry name" value="NON-LTR RETROLELEMENT REVERSE TRANSCRIPTASE-LIKE PROTEIN-RELATED"/>
    <property type="match status" value="1"/>
</dbReference>
<keyword evidence="1" id="KW-0175">Coiled coil</keyword>
<keyword evidence="4" id="KW-0808">Transferase</keyword>